<feature type="transmembrane region" description="Helical" evidence="7">
    <location>
        <begin position="117"/>
        <end position="139"/>
    </location>
</feature>
<sequence>MEVDMLTSAAMASFIATLFSMMNPIGNVGVFAGMTAGRPDPEVRKIALQTGVAIAVTLLLVAWCGDLLLRFFGISVEELRAAGGVVVLIIGLHMLFNKAEHKHTSEELEDAENRESIAVVPMAIPITAGPGTMTSVLLVSQHQHLISLIEISVIVLVMSALTALLYGFSGPVSRRLGASGVGVVTRIMGLVLSAIAMGMLAAGLKELLPGLAG</sequence>
<proteinExistence type="inferred from homology"/>
<evidence type="ECO:0000256" key="7">
    <source>
        <dbReference type="RuleBase" id="RU362048"/>
    </source>
</evidence>
<comment type="caution">
    <text evidence="8">The sequence shown here is derived from an EMBL/GenBank/DDBJ whole genome shotgun (WGS) entry which is preliminary data.</text>
</comment>
<organism evidence="8 9">
    <name type="scientific">Aestuariirhabdus litorea</name>
    <dbReference type="NCBI Taxonomy" id="2528527"/>
    <lineage>
        <taxon>Bacteria</taxon>
        <taxon>Pseudomonadati</taxon>
        <taxon>Pseudomonadota</taxon>
        <taxon>Gammaproteobacteria</taxon>
        <taxon>Oceanospirillales</taxon>
        <taxon>Aestuariirhabdaceae</taxon>
        <taxon>Aestuariirhabdus</taxon>
    </lineage>
</organism>
<keyword evidence="6 7" id="KW-0472">Membrane</keyword>
<dbReference type="InterPro" id="IPR002771">
    <property type="entry name" value="Multi_antbiot-R_MarC"/>
</dbReference>
<evidence type="ECO:0000313" key="9">
    <source>
        <dbReference type="Proteomes" id="UP000280792"/>
    </source>
</evidence>
<dbReference type="Proteomes" id="UP000280792">
    <property type="component" value="Unassembled WGS sequence"/>
</dbReference>
<comment type="subcellular location">
    <subcellularLocation>
        <location evidence="1 7">Cell membrane</location>
        <topology evidence="1 7">Multi-pass membrane protein</topology>
    </subcellularLocation>
</comment>
<dbReference type="AlphaFoldDB" id="A0A3P3VPI6"/>
<evidence type="ECO:0000256" key="3">
    <source>
        <dbReference type="ARBA" id="ARBA00022475"/>
    </source>
</evidence>
<evidence type="ECO:0000256" key="4">
    <source>
        <dbReference type="ARBA" id="ARBA00022692"/>
    </source>
</evidence>
<evidence type="ECO:0000313" key="8">
    <source>
        <dbReference type="EMBL" id="RRJ84344.1"/>
    </source>
</evidence>
<keyword evidence="5 7" id="KW-1133">Transmembrane helix</keyword>
<keyword evidence="4 7" id="KW-0812">Transmembrane</keyword>
<dbReference type="Pfam" id="PF01914">
    <property type="entry name" value="MarC"/>
    <property type="match status" value="1"/>
</dbReference>
<dbReference type="PANTHER" id="PTHR33508">
    <property type="entry name" value="UPF0056 MEMBRANE PROTEIN YHCE"/>
    <property type="match status" value="1"/>
</dbReference>
<dbReference type="NCBIfam" id="TIGR00427">
    <property type="entry name" value="NAAT family transporter"/>
    <property type="match status" value="1"/>
</dbReference>
<evidence type="ECO:0000256" key="6">
    <source>
        <dbReference type="ARBA" id="ARBA00023136"/>
    </source>
</evidence>
<feature type="transmembrane region" description="Helical" evidence="7">
    <location>
        <begin position="46"/>
        <end position="73"/>
    </location>
</feature>
<gene>
    <name evidence="8" type="ORF">D0544_04340</name>
</gene>
<dbReference type="PANTHER" id="PTHR33508:SF1">
    <property type="entry name" value="UPF0056 MEMBRANE PROTEIN YHCE"/>
    <property type="match status" value="1"/>
</dbReference>
<name>A0A3P3VPI6_9GAMM</name>
<feature type="transmembrane region" description="Helical" evidence="7">
    <location>
        <begin position="180"/>
        <end position="204"/>
    </location>
</feature>
<reference evidence="8 9" key="1">
    <citation type="submission" date="2018-08" db="EMBL/GenBank/DDBJ databases">
        <authorList>
            <person name="Khan S.A."/>
        </authorList>
    </citation>
    <scope>NUCLEOTIDE SEQUENCE [LARGE SCALE GENOMIC DNA]</scope>
    <source>
        <strain evidence="8 9">GTF-13</strain>
    </source>
</reference>
<comment type="similarity">
    <text evidence="2 7">Belongs to the UPF0056 (MarC) family.</text>
</comment>
<keyword evidence="3" id="KW-1003">Cell membrane</keyword>
<protein>
    <recommendedName>
        <fullName evidence="7">UPF0056 membrane protein</fullName>
    </recommendedName>
</protein>
<evidence type="ECO:0000256" key="1">
    <source>
        <dbReference type="ARBA" id="ARBA00004651"/>
    </source>
</evidence>
<accession>A0A3P3VPI6</accession>
<feature type="transmembrane region" description="Helical" evidence="7">
    <location>
        <begin position="79"/>
        <end position="96"/>
    </location>
</feature>
<feature type="transmembrane region" description="Helical" evidence="7">
    <location>
        <begin position="12"/>
        <end position="34"/>
    </location>
</feature>
<dbReference type="GO" id="GO:0005886">
    <property type="term" value="C:plasma membrane"/>
    <property type="evidence" value="ECO:0007669"/>
    <property type="project" value="UniProtKB-SubCell"/>
</dbReference>
<feature type="transmembrane region" description="Helical" evidence="7">
    <location>
        <begin position="145"/>
        <end position="168"/>
    </location>
</feature>
<keyword evidence="9" id="KW-1185">Reference proteome</keyword>
<reference evidence="8 9" key="2">
    <citation type="submission" date="2018-12" db="EMBL/GenBank/DDBJ databases">
        <title>Simiduia agarivorans gen. nov., sp. nov., a marine, agarolytic bacterium isolated from shallow coastal water from Keelung, Taiwan.</title>
        <authorList>
            <person name="Shieh W.Y."/>
        </authorList>
    </citation>
    <scope>NUCLEOTIDE SEQUENCE [LARGE SCALE GENOMIC DNA]</scope>
    <source>
        <strain evidence="8 9">GTF-13</strain>
    </source>
</reference>
<evidence type="ECO:0000256" key="2">
    <source>
        <dbReference type="ARBA" id="ARBA00009784"/>
    </source>
</evidence>
<dbReference type="EMBL" id="QWEZ01000001">
    <property type="protein sequence ID" value="RRJ84344.1"/>
    <property type="molecule type" value="Genomic_DNA"/>
</dbReference>
<evidence type="ECO:0000256" key="5">
    <source>
        <dbReference type="ARBA" id="ARBA00022989"/>
    </source>
</evidence>